<sequence length="87" mass="9837">MIKTPEKARRKTIRRANGTLQLPIQPLADVSSGPDYLIAHACFTCRKSWKMTACEKGNVCPHCGKAVFEMGRSFKAPRKSDTEQWQK</sequence>
<dbReference type="RefSeq" id="WP_274354654.1">
    <property type="nucleotide sequence ID" value="NZ_JAQZSM010000121.1"/>
</dbReference>
<accession>A0ABT5TFU6</accession>
<evidence type="ECO:0000313" key="1">
    <source>
        <dbReference type="EMBL" id="MDD7974010.1"/>
    </source>
</evidence>
<protein>
    <submittedName>
        <fullName evidence="1">Uncharacterized protein</fullName>
    </submittedName>
</protein>
<evidence type="ECO:0000313" key="2">
    <source>
        <dbReference type="Proteomes" id="UP001431784"/>
    </source>
</evidence>
<reference evidence="1" key="1">
    <citation type="submission" date="2023-02" db="EMBL/GenBank/DDBJ databases">
        <title>Description of Roseinatronobacter alkalisoli sp. nov., an alkaliphilic bacerium isolated from soda soil.</title>
        <authorList>
            <person name="Wei W."/>
        </authorList>
    </citation>
    <scope>NUCLEOTIDE SEQUENCE</scope>
    <source>
        <strain evidence="1">HJB301</strain>
    </source>
</reference>
<gene>
    <name evidence="1" type="ORF">PUT78_23640</name>
</gene>
<proteinExistence type="predicted"/>
<keyword evidence="2" id="KW-1185">Reference proteome</keyword>
<feature type="non-terminal residue" evidence="1">
    <location>
        <position position="87"/>
    </location>
</feature>
<comment type="caution">
    <text evidence="1">The sequence shown here is derived from an EMBL/GenBank/DDBJ whole genome shotgun (WGS) entry which is preliminary data.</text>
</comment>
<organism evidence="1 2">
    <name type="scientific">Roseinatronobacter alkalisoli</name>
    <dbReference type="NCBI Taxonomy" id="3028235"/>
    <lineage>
        <taxon>Bacteria</taxon>
        <taxon>Pseudomonadati</taxon>
        <taxon>Pseudomonadota</taxon>
        <taxon>Alphaproteobacteria</taxon>
        <taxon>Rhodobacterales</taxon>
        <taxon>Paracoccaceae</taxon>
        <taxon>Roseinatronobacter</taxon>
    </lineage>
</organism>
<dbReference type="Proteomes" id="UP001431784">
    <property type="component" value="Unassembled WGS sequence"/>
</dbReference>
<name>A0ABT5TFU6_9RHOB</name>
<dbReference type="EMBL" id="JAQZSM010000121">
    <property type="protein sequence ID" value="MDD7974010.1"/>
    <property type="molecule type" value="Genomic_DNA"/>
</dbReference>